<gene>
    <name evidence="2" type="ORF">GHC21_14565</name>
</gene>
<protein>
    <recommendedName>
        <fullName evidence="4">Mobilization protein</fullName>
    </recommendedName>
</protein>
<evidence type="ECO:0008006" key="4">
    <source>
        <dbReference type="Google" id="ProtNLM"/>
    </source>
</evidence>
<keyword evidence="3" id="KW-1185">Reference proteome</keyword>
<evidence type="ECO:0000256" key="1">
    <source>
        <dbReference type="SAM" id="Coils"/>
    </source>
</evidence>
<reference evidence="2 3" key="1">
    <citation type="submission" date="2019-10" db="EMBL/GenBank/DDBJ databases">
        <title>Complete genome sequencing of drug resistant plasmids in Kluyvera intermedia.</title>
        <authorList>
            <person name="Ke C."/>
            <person name="Jian S."/>
        </authorList>
    </citation>
    <scope>NUCLEOTIDE SEQUENCE [LARGE SCALE GENOMIC DNA]</scope>
    <source>
        <strain evidence="2 3">N2-1</strain>
    </source>
</reference>
<proteinExistence type="predicted"/>
<sequence>MLSLVEKERIEQLENEMASLRKEIEMQQILISGLLHSLFHTKTSNHSAFFEVLSEELNKLRLGSVKQQEYSHHIQQVIDRYR</sequence>
<feature type="coiled-coil region" evidence="1">
    <location>
        <begin position="3"/>
        <end position="30"/>
    </location>
</feature>
<dbReference type="GeneID" id="91973640"/>
<organism evidence="2 3">
    <name type="scientific">Kluyvera intermedia</name>
    <name type="common">Enterobacter intermedius</name>
    <dbReference type="NCBI Taxonomy" id="61648"/>
    <lineage>
        <taxon>Bacteria</taxon>
        <taxon>Pseudomonadati</taxon>
        <taxon>Pseudomonadota</taxon>
        <taxon>Gammaproteobacteria</taxon>
        <taxon>Enterobacterales</taxon>
        <taxon>Enterobacteriaceae</taxon>
        <taxon>Kluyvera</taxon>
    </lineage>
</organism>
<dbReference type="Proteomes" id="UP000344450">
    <property type="component" value="Chromosome"/>
</dbReference>
<dbReference type="EMBL" id="CP045845">
    <property type="protein sequence ID" value="QGH30824.1"/>
    <property type="molecule type" value="Genomic_DNA"/>
</dbReference>
<name>A0ABX6DQT4_KLUIN</name>
<evidence type="ECO:0000313" key="3">
    <source>
        <dbReference type="Proteomes" id="UP000344450"/>
    </source>
</evidence>
<dbReference type="RefSeq" id="WP_153743326.1">
    <property type="nucleotide sequence ID" value="NZ_CP045843.1"/>
</dbReference>
<keyword evidence="1" id="KW-0175">Coiled coil</keyword>
<evidence type="ECO:0000313" key="2">
    <source>
        <dbReference type="EMBL" id="QGH30824.1"/>
    </source>
</evidence>
<accession>A0ABX6DQT4</accession>